<dbReference type="Proteomes" id="UP000030671">
    <property type="component" value="Unassembled WGS sequence"/>
</dbReference>
<dbReference type="OrthoDB" id="3257486at2759"/>
<dbReference type="InterPro" id="IPR021109">
    <property type="entry name" value="Peptidase_aspartic_dom_sf"/>
</dbReference>
<dbReference type="Pfam" id="PF08284">
    <property type="entry name" value="RVP_2"/>
    <property type="match status" value="1"/>
</dbReference>
<protein>
    <recommendedName>
        <fullName evidence="3">Peptidase A2 domain-containing protein</fullName>
    </recommendedName>
</protein>
<dbReference type="HOGENOM" id="CLU_000384_32_0_1"/>
<accession>W4KG28</accession>
<dbReference type="GeneID" id="20669031"/>
<reference evidence="1 2" key="1">
    <citation type="journal article" date="2012" name="New Phytol.">
        <title>Insight into trade-off between wood decay and parasitism from the genome of a fungal forest pathogen.</title>
        <authorList>
            <person name="Olson A."/>
            <person name="Aerts A."/>
            <person name="Asiegbu F."/>
            <person name="Belbahri L."/>
            <person name="Bouzid O."/>
            <person name="Broberg A."/>
            <person name="Canback B."/>
            <person name="Coutinho P.M."/>
            <person name="Cullen D."/>
            <person name="Dalman K."/>
            <person name="Deflorio G."/>
            <person name="van Diepen L.T."/>
            <person name="Dunand C."/>
            <person name="Duplessis S."/>
            <person name="Durling M."/>
            <person name="Gonthier P."/>
            <person name="Grimwood J."/>
            <person name="Fossdal C.G."/>
            <person name="Hansson D."/>
            <person name="Henrissat B."/>
            <person name="Hietala A."/>
            <person name="Himmelstrand K."/>
            <person name="Hoffmeister D."/>
            <person name="Hogberg N."/>
            <person name="James T.Y."/>
            <person name="Karlsson M."/>
            <person name="Kohler A."/>
            <person name="Kues U."/>
            <person name="Lee Y.H."/>
            <person name="Lin Y.C."/>
            <person name="Lind M."/>
            <person name="Lindquist E."/>
            <person name="Lombard V."/>
            <person name="Lucas S."/>
            <person name="Lunden K."/>
            <person name="Morin E."/>
            <person name="Murat C."/>
            <person name="Park J."/>
            <person name="Raffaello T."/>
            <person name="Rouze P."/>
            <person name="Salamov A."/>
            <person name="Schmutz J."/>
            <person name="Solheim H."/>
            <person name="Stahlberg J."/>
            <person name="Velez H."/>
            <person name="de Vries R.P."/>
            <person name="Wiebenga A."/>
            <person name="Woodward S."/>
            <person name="Yakovlev I."/>
            <person name="Garbelotto M."/>
            <person name="Martin F."/>
            <person name="Grigoriev I.V."/>
            <person name="Stenlid J."/>
        </authorList>
    </citation>
    <scope>NUCLEOTIDE SEQUENCE [LARGE SCALE GENOMIC DNA]</scope>
    <source>
        <strain evidence="1 2">TC 32-1</strain>
    </source>
</reference>
<feature type="non-terminal residue" evidence="1">
    <location>
        <position position="101"/>
    </location>
</feature>
<evidence type="ECO:0000313" key="2">
    <source>
        <dbReference type="Proteomes" id="UP000030671"/>
    </source>
</evidence>
<sequence>TTEAKVLIDSGAERLLINKQFCQEQKIPLQKINRLIPVFNMDGTANKGGKITDKACLLTRMTNDKGNYHNEQCELLVTNLGGEDIILGMDWLHEHNPQIDW</sequence>
<keyword evidence="2" id="KW-1185">Reference proteome</keyword>
<dbReference type="RefSeq" id="XP_009544427.1">
    <property type="nucleotide sequence ID" value="XM_009546132.1"/>
</dbReference>
<dbReference type="InParanoid" id="W4KG28"/>
<dbReference type="eggNOG" id="ENOG502S3G3">
    <property type="taxonomic scope" value="Eukaryota"/>
</dbReference>
<dbReference type="EMBL" id="KI925456">
    <property type="protein sequence ID" value="ETW84798.1"/>
    <property type="molecule type" value="Genomic_DNA"/>
</dbReference>
<organism evidence="1 2">
    <name type="scientific">Heterobasidion irregulare (strain TC 32-1)</name>
    <dbReference type="NCBI Taxonomy" id="747525"/>
    <lineage>
        <taxon>Eukaryota</taxon>
        <taxon>Fungi</taxon>
        <taxon>Dikarya</taxon>
        <taxon>Basidiomycota</taxon>
        <taxon>Agaricomycotina</taxon>
        <taxon>Agaricomycetes</taxon>
        <taxon>Russulales</taxon>
        <taxon>Bondarzewiaceae</taxon>
        <taxon>Heterobasidion</taxon>
        <taxon>Heterobasidion annosum species complex</taxon>
    </lineage>
</organism>
<dbReference type="Gene3D" id="2.40.70.10">
    <property type="entry name" value="Acid Proteases"/>
    <property type="match status" value="1"/>
</dbReference>
<evidence type="ECO:0000313" key="1">
    <source>
        <dbReference type="EMBL" id="ETW84798.1"/>
    </source>
</evidence>
<proteinExistence type="predicted"/>
<feature type="non-terminal residue" evidence="1">
    <location>
        <position position="1"/>
    </location>
</feature>
<dbReference type="CDD" id="cd00303">
    <property type="entry name" value="retropepsin_like"/>
    <property type="match status" value="1"/>
</dbReference>
<evidence type="ECO:0008006" key="3">
    <source>
        <dbReference type="Google" id="ProtNLM"/>
    </source>
</evidence>
<dbReference type="AlphaFoldDB" id="W4KG28"/>
<dbReference type="KEGG" id="hir:HETIRDRAFT_244220"/>
<gene>
    <name evidence="1" type="ORF">HETIRDRAFT_244220</name>
</gene>
<dbReference type="SUPFAM" id="SSF50630">
    <property type="entry name" value="Acid proteases"/>
    <property type="match status" value="1"/>
</dbReference>
<name>W4KG28_HETIT</name>